<accession>A0AA38IBB1</accession>
<keyword evidence="3" id="KW-1185">Reference proteome</keyword>
<evidence type="ECO:0000313" key="2">
    <source>
        <dbReference type="EMBL" id="KAJ3651311.1"/>
    </source>
</evidence>
<dbReference type="EMBL" id="JALNTZ010000005">
    <property type="protein sequence ID" value="KAJ3651311.1"/>
    <property type="molecule type" value="Genomic_DNA"/>
</dbReference>
<organism evidence="2 3">
    <name type="scientific">Zophobas morio</name>
    <dbReference type="NCBI Taxonomy" id="2755281"/>
    <lineage>
        <taxon>Eukaryota</taxon>
        <taxon>Metazoa</taxon>
        <taxon>Ecdysozoa</taxon>
        <taxon>Arthropoda</taxon>
        <taxon>Hexapoda</taxon>
        <taxon>Insecta</taxon>
        <taxon>Pterygota</taxon>
        <taxon>Neoptera</taxon>
        <taxon>Endopterygota</taxon>
        <taxon>Coleoptera</taxon>
        <taxon>Polyphaga</taxon>
        <taxon>Cucujiformia</taxon>
        <taxon>Tenebrionidae</taxon>
        <taxon>Zophobas</taxon>
    </lineage>
</organism>
<reference evidence="2" key="1">
    <citation type="journal article" date="2023" name="G3 (Bethesda)">
        <title>Whole genome assemblies of Zophobas morio and Tenebrio molitor.</title>
        <authorList>
            <person name="Kaur S."/>
            <person name="Stinson S.A."/>
            <person name="diCenzo G.C."/>
        </authorList>
    </citation>
    <scope>NUCLEOTIDE SEQUENCE</scope>
    <source>
        <strain evidence="2">QUZm001</strain>
    </source>
</reference>
<feature type="region of interest" description="Disordered" evidence="1">
    <location>
        <begin position="63"/>
        <end position="97"/>
    </location>
</feature>
<sequence length="97" mass="11243">MKSVEPLLEQLSNIVKDCQSSYILRSARVKSICERLAKVVDKLQKYFEEVRLTAEPKNLTKVNQTESNTSQVTFGLHDKNRHENREALYSSQQRCIT</sequence>
<evidence type="ECO:0000313" key="3">
    <source>
        <dbReference type="Proteomes" id="UP001168821"/>
    </source>
</evidence>
<dbReference type="AlphaFoldDB" id="A0AA38IBB1"/>
<feature type="compositionally biased region" description="Polar residues" evidence="1">
    <location>
        <begin position="63"/>
        <end position="73"/>
    </location>
</feature>
<feature type="compositionally biased region" description="Basic and acidic residues" evidence="1">
    <location>
        <begin position="76"/>
        <end position="86"/>
    </location>
</feature>
<name>A0AA38IBB1_9CUCU</name>
<comment type="caution">
    <text evidence="2">The sequence shown here is derived from an EMBL/GenBank/DDBJ whole genome shotgun (WGS) entry which is preliminary data.</text>
</comment>
<protein>
    <submittedName>
        <fullName evidence="2">Uncharacterized protein</fullName>
    </submittedName>
</protein>
<evidence type="ECO:0000256" key="1">
    <source>
        <dbReference type="SAM" id="MobiDB-lite"/>
    </source>
</evidence>
<dbReference type="Proteomes" id="UP001168821">
    <property type="component" value="Unassembled WGS sequence"/>
</dbReference>
<proteinExistence type="predicted"/>
<gene>
    <name evidence="2" type="ORF">Zmor_017361</name>
</gene>